<feature type="coiled-coil region" evidence="1">
    <location>
        <begin position="268"/>
        <end position="302"/>
    </location>
</feature>
<evidence type="ECO:0000256" key="1">
    <source>
        <dbReference type="SAM" id="Coils"/>
    </source>
</evidence>
<keyword evidence="3" id="KW-0812">Transmembrane</keyword>
<protein>
    <submittedName>
        <fullName evidence="4">Uncharacterized protein</fullName>
    </submittedName>
</protein>
<evidence type="ECO:0000313" key="4">
    <source>
        <dbReference type="EMBL" id="KAK6338379.1"/>
    </source>
</evidence>
<feature type="transmembrane region" description="Helical" evidence="3">
    <location>
        <begin position="382"/>
        <end position="399"/>
    </location>
</feature>
<keyword evidence="1" id="KW-0175">Coiled coil</keyword>
<feature type="compositionally biased region" description="Basic and acidic residues" evidence="2">
    <location>
        <begin position="8"/>
        <end position="21"/>
    </location>
</feature>
<dbReference type="AlphaFoldDB" id="A0AAV9UAS7"/>
<sequence>MGKKNKPKAKEVPKPKNDKAGKHGKGKGPREQAPNSSQFLRDLSPPVPPVSDVTEDTRQEGFEDGPLEDTETVPLEAPKYEPQEAVAGSLQGISEGEPPETIEATALEVTKPELPNLSNDTTPKSTENIPPTSTKVASSLPSTPLSPQTEPTAPATLSHLFQKWDKISTKLTTAIQNFDSPSTVEQVSACQKIVDTIEVDVLHLRKEIEEAAKTGKHDRNEILAIMTAMAEKTVEVKLFLQSRTTRNTCTSAGSDTIPSTDADIGIRLAAIRKENAAMREKLAALNGRIEIERAAIEKQKAKMGGLATPETVAGGEEKQDIEKFRISDFLATPGPAHFLYACHFALLPTFLSLSDGKPFWLRMCIWMLWALPNFLWDFTATIRVLTAAVVYFLICFYHFSNEYEEQEKV</sequence>
<feature type="region of interest" description="Disordered" evidence="2">
    <location>
        <begin position="1"/>
        <end position="80"/>
    </location>
</feature>
<evidence type="ECO:0000313" key="5">
    <source>
        <dbReference type="Proteomes" id="UP001373714"/>
    </source>
</evidence>
<feature type="compositionally biased region" description="Polar residues" evidence="2">
    <location>
        <begin position="116"/>
        <end position="137"/>
    </location>
</feature>
<organism evidence="4 5">
    <name type="scientific">Orbilia blumenaviensis</name>
    <dbReference type="NCBI Taxonomy" id="1796055"/>
    <lineage>
        <taxon>Eukaryota</taxon>
        <taxon>Fungi</taxon>
        <taxon>Dikarya</taxon>
        <taxon>Ascomycota</taxon>
        <taxon>Pezizomycotina</taxon>
        <taxon>Orbiliomycetes</taxon>
        <taxon>Orbiliales</taxon>
        <taxon>Orbiliaceae</taxon>
        <taxon>Orbilia</taxon>
    </lineage>
</organism>
<evidence type="ECO:0000256" key="2">
    <source>
        <dbReference type="SAM" id="MobiDB-lite"/>
    </source>
</evidence>
<dbReference type="EMBL" id="JAVHNS010000012">
    <property type="protein sequence ID" value="KAK6338379.1"/>
    <property type="molecule type" value="Genomic_DNA"/>
</dbReference>
<keyword evidence="5" id="KW-1185">Reference proteome</keyword>
<feature type="region of interest" description="Disordered" evidence="2">
    <location>
        <begin position="108"/>
        <end position="153"/>
    </location>
</feature>
<feature type="compositionally biased region" description="Low complexity" evidence="2">
    <location>
        <begin position="138"/>
        <end position="152"/>
    </location>
</feature>
<name>A0AAV9UAS7_9PEZI</name>
<gene>
    <name evidence="4" type="ORF">TWF730_002442</name>
</gene>
<evidence type="ECO:0000256" key="3">
    <source>
        <dbReference type="SAM" id="Phobius"/>
    </source>
</evidence>
<keyword evidence="3" id="KW-1133">Transmembrane helix</keyword>
<proteinExistence type="predicted"/>
<accession>A0AAV9UAS7</accession>
<dbReference type="Proteomes" id="UP001373714">
    <property type="component" value="Unassembled WGS sequence"/>
</dbReference>
<keyword evidence="3" id="KW-0472">Membrane</keyword>
<feature type="compositionally biased region" description="Acidic residues" evidence="2">
    <location>
        <begin position="62"/>
        <end position="71"/>
    </location>
</feature>
<comment type="caution">
    <text evidence="4">The sequence shown here is derived from an EMBL/GenBank/DDBJ whole genome shotgun (WGS) entry which is preliminary data.</text>
</comment>
<reference evidence="4 5" key="1">
    <citation type="submission" date="2019-10" db="EMBL/GenBank/DDBJ databases">
        <authorList>
            <person name="Palmer J.M."/>
        </authorList>
    </citation>
    <scope>NUCLEOTIDE SEQUENCE [LARGE SCALE GENOMIC DNA]</scope>
    <source>
        <strain evidence="4 5">TWF730</strain>
    </source>
</reference>